<dbReference type="Pfam" id="PF07679">
    <property type="entry name" value="I-set"/>
    <property type="match status" value="1"/>
</dbReference>
<evidence type="ECO:0000259" key="2">
    <source>
        <dbReference type="PROSITE" id="PS50835"/>
    </source>
</evidence>
<evidence type="ECO:0000313" key="4">
    <source>
        <dbReference type="Proteomes" id="UP000694545"/>
    </source>
</evidence>
<dbReference type="Ensembl" id="ENSVKKT00000026031.1">
    <property type="protein sequence ID" value="ENSVKKP00000025417.1"/>
    <property type="gene ID" value="ENSVKKG00000016686.1"/>
</dbReference>
<dbReference type="InterPro" id="IPR007110">
    <property type="entry name" value="Ig-like_dom"/>
</dbReference>
<feature type="domain" description="Ig-like" evidence="2">
    <location>
        <begin position="47"/>
        <end position="93"/>
    </location>
</feature>
<keyword evidence="1" id="KW-0732">Signal</keyword>
<evidence type="ECO:0000256" key="1">
    <source>
        <dbReference type="SAM" id="SignalP"/>
    </source>
</evidence>
<dbReference type="InterPro" id="IPR013098">
    <property type="entry name" value="Ig_I-set"/>
</dbReference>
<dbReference type="InterPro" id="IPR013783">
    <property type="entry name" value="Ig-like_fold"/>
</dbReference>
<protein>
    <recommendedName>
        <fullName evidence="2">Ig-like domain-containing protein</fullName>
    </recommendedName>
</protein>
<name>A0A8D2LRJ5_VARKO</name>
<reference evidence="3" key="1">
    <citation type="submission" date="2025-08" db="UniProtKB">
        <authorList>
            <consortium name="Ensembl"/>
        </authorList>
    </citation>
    <scope>IDENTIFICATION</scope>
</reference>
<dbReference type="AlphaFoldDB" id="A0A8D2LRJ5"/>
<feature type="signal peptide" evidence="1">
    <location>
        <begin position="1"/>
        <end position="28"/>
    </location>
</feature>
<sequence>MNMFNRPFLLHYWTTICLVILLAALMTAEDVTDSTLNHTNTLLGSVPVVISRIDHIIVKEGYSALIDCNIEGHPGPEYKWYNSNGHLVKEDGN</sequence>
<evidence type="ECO:0000313" key="3">
    <source>
        <dbReference type="Ensembl" id="ENSVKKP00000025417.1"/>
    </source>
</evidence>
<dbReference type="PROSITE" id="PS50835">
    <property type="entry name" value="IG_LIKE"/>
    <property type="match status" value="1"/>
</dbReference>
<feature type="chain" id="PRO_5034286129" description="Ig-like domain-containing protein" evidence="1">
    <location>
        <begin position="29"/>
        <end position="93"/>
    </location>
</feature>
<dbReference type="SUPFAM" id="SSF48726">
    <property type="entry name" value="Immunoglobulin"/>
    <property type="match status" value="1"/>
</dbReference>
<proteinExistence type="predicted"/>
<dbReference type="Gene3D" id="2.60.40.10">
    <property type="entry name" value="Immunoglobulins"/>
    <property type="match status" value="1"/>
</dbReference>
<reference evidence="3" key="2">
    <citation type="submission" date="2025-09" db="UniProtKB">
        <authorList>
            <consortium name="Ensembl"/>
        </authorList>
    </citation>
    <scope>IDENTIFICATION</scope>
</reference>
<organism evidence="3 4">
    <name type="scientific">Varanus komodoensis</name>
    <name type="common">Komodo dragon</name>
    <dbReference type="NCBI Taxonomy" id="61221"/>
    <lineage>
        <taxon>Eukaryota</taxon>
        <taxon>Metazoa</taxon>
        <taxon>Chordata</taxon>
        <taxon>Craniata</taxon>
        <taxon>Vertebrata</taxon>
        <taxon>Euteleostomi</taxon>
        <taxon>Lepidosauria</taxon>
        <taxon>Squamata</taxon>
        <taxon>Bifurcata</taxon>
        <taxon>Unidentata</taxon>
        <taxon>Episquamata</taxon>
        <taxon>Toxicofera</taxon>
        <taxon>Anguimorpha</taxon>
        <taxon>Paleoanguimorpha</taxon>
        <taxon>Varanoidea</taxon>
        <taxon>Varanidae</taxon>
        <taxon>Varanus</taxon>
    </lineage>
</organism>
<accession>A0A8D2LRJ5</accession>
<dbReference type="Proteomes" id="UP000694545">
    <property type="component" value="Unplaced"/>
</dbReference>
<dbReference type="InterPro" id="IPR036179">
    <property type="entry name" value="Ig-like_dom_sf"/>
</dbReference>
<keyword evidence="4" id="KW-1185">Reference proteome</keyword>